<dbReference type="EMBL" id="CP051428">
    <property type="protein sequence ID" value="QJC53876.1"/>
    <property type="molecule type" value="Genomic_DNA"/>
</dbReference>
<gene>
    <name evidence="10" type="ORF">HGI30_21675</name>
</gene>
<evidence type="ECO:0000256" key="8">
    <source>
        <dbReference type="RuleBase" id="RU361157"/>
    </source>
</evidence>
<evidence type="ECO:0000256" key="3">
    <source>
        <dbReference type="ARBA" id="ARBA00022448"/>
    </source>
</evidence>
<evidence type="ECO:0000256" key="7">
    <source>
        <dbReference type="ARBA" id="ARBA00023136"/>
    </source>
</evidence>
<comment type="subcellular location">
    <subcellularLocation>
        <location evidence="1 8">Cell membrane</location>
        <topology evidence="1 8">Multi-pass membrane protein</topology>
    </subcellularLocation>
</comment>
<dbReference type="Proteomes" id="UP000502136">
    <property type="component" value="Chromosome"/>
</dbReference>
<evidence type="ECO:0000313" key="11">
    <source>
        <dbReference type="Proteomes" id="UP000502136"/>
    </source>
</evidence>
<accession>A0A6H2H380</accession>
<keyword evidence="4 8" id="KW-1003">Cell membrane</keyword>
<keyword evidence="11" id="KW-1185">Reference proteome</keyword>
<evidence type="ECO:0000256" key="2">
    <source>
        <dbReference type="ARBA" id="ARBA00007783"/>
    </source>
</evidence>
<feature type="transmembrane region" description="Helical" evidence="8">
    <location>
        <begin position="38"/>
        <end position="59"/>
    </location>
</feature>
<name>A0A6H2H380_9BACL</name>
<dbReference type="AlphaFoldDB" id="A0A6H2H380"/>
<dbReference type="GO" id="GO:0140359">
    <property type="term" value="F:ABC-type transporter activity"/>
    <property type="evidence" value="ECO:0007669"/>
    <property type="project" value="InterPro"/>
</dbReference>
<evidence type="ECO:0000256" key="6">
    <source>
        <dbReference type="ARBA" id="ARBA00022989"/>
    </source>
</evidence>
<reference evidence="10 11" key="1">
    <citation type="submission" date="2020-04" db="EMBL/GenBank/DDBJ databases">
        <title>Novel Paenibacillus strain UniB2 isolated from commercial digestive syrup.</title>
        <authorList>
            <person name="Thorat V."/>
            <person name="Kirdat K."/>
            <person name="Tiwarekar B."/>
            <person name="Yadav A."/>
        </authorList>
    </citation>
    <scope>NUCLEOTIDE SEQUENCE [LARGE SCALE GENOMIC DNA]</scope>
    <source>
        <strain evidence="10 11">UniB2</strain>
    </source>
</reference>
<dbReference type="RefSeq" id="WP_168909405.1">
    <property type="nucleotide sequence ID" value="NZ_CP051428.1"/>
</dbReference>
<dbReference type="InterPro" id="IPR047817">
    <property type="entry name" value="ABC2_TM_bact-type"/>
</dbReference>
<feature type="transmembrane region" description="Helical" evidence="8">
    <location>
        <begin position="181"/>
        <end position="200"/>
    </location>
</feature>
<proteinExistence type="inferred from homology"/>
<keyword evidence="7 8" id="KW-0472">Membrane</keyword>
<dbReference type="KEGG" id="palr:HGI30_21675"/>
<feature type="domain" description="ABC transmembrane type-2" evidence="9">
    <location>
        <begin position="35"/>
        <end position="261"/>
    </location>
</feature>
<evidence type="ECO:0000256" key="5">
    <source>
        <dbReference type="ARBA" id="ARBA00022692"/>
    </source>
</evidence>
<keyword evidence="5 8" id="KW-0812">Transmembrane</keyword>
<dbReference type="PANTHER" id="PTHR30413:SF10">
    <property type="entry name" value="CAPSULE POLYSACCHARIDE EXPORT INNER-MEMBRANE PROTEIN CTRC"/>
    <property type="match status" value="1"/>
</dbReference>
<dbReference type="GO" id="GO:0015920">
    <property type="term" value="P:lipopolysaccharide transport"/>
    <property type="evidence" value="ECO:0007669"/>
    <property type="project" value="TreeGrafter"/>
</dbReference>
<comment type="similarity">
    <text evidence="2 8">Belongs to the ABC-2 integral membrane protein family.</text>
</comment>
<evidence type="ECO:0000313" key="10">
    <source>
        <dbReference type="EMBL" id="QJC53876.1"/>
    </source>
</evidence>
<sequence>MNLFTQPFALLYRNRALILNLTRRELEGRYKGSVLGRVWIIVNQLALLAVYSFVFGFIFKTKIGSSSGDMSSNFALWLYCGLLPWFFINESLTISVRDIVSKVNFVKKIAFPLEILPIVSVIIAFINMSIGVLLLLGGTIVFGMGLHLEMLSFILFVPPLFLGVSGLAMIVASMGVYFRDLAQMVGLIMLLWMYATPIMYNADMVPEEFRFLFTYNPLASIVDLMRSAFFWHSDLNFLFLGGFYIGSIVLYMIGFHVFRKLKIGFSDVL</sequence>
<keyword evidence="6 8" id="KW-1133">Transmembrane helix</keyword>
<feature type="transmembrane region" description="Helical" evidence="8">
    <location>
        <begin position="71"/>
        <end position="88"/>
    </location>
</feature>
<dbReference type="Pfam" id="PF01061">
    <property type="entry name" value="ABC2_membrane"/>
    <property type="match status" value="1"/>
</dbReference>
<dbReference type="PROSITE" id="PS51012">
    <property type="entry name" value="ABC_TM2"/>
    <property type="match status" value="1"/>
</dbReference>
<evidence type="ECO:0000256" key="4">
    <source>
        <dbReference type="ARBA" id="ARBA00022475"/>
    </source>
</evidence>
<keyword evidence="3 8" id="KW-0813">Transport</keyword>
<feature type="transmembrane region" description="Helical" evidence="8">
    <location>
        <begin position="237"/>
        <end position="258"/>
    </location>
</feature>
<dbReference type="PANTHER" id="PTHR30413">
    <property type="entry name" value="INNER MEMBRANE TRANSPORT PERMEASE"/>
    <property type="match status" value="1"/>
</dbReference>
<feature type="transmembrane region" description="Helical" evidence="8">
    <location>
        <begin position="153"/>
        <end position="175"/>
    </location>
</feature>
<protein>
    <recommendedName>
        <fullName evidence="8">Transport permease protein</fullName>
    </recommendedName>
</protein>
<organism evidence="10 11">
    <name type="scientific">Paenibacillus albicereus</name>
    <dbReference type="NCBI Taxonomy" id="2726185"/>
    <lineage>
        <taxon>Bacteria</taxon>
        <taxon>Bacillati</taxon>
        <taxon>Bacillota</taxon>
        <taxon>Bacilli</taxon>
        <taxon>Bacillales</taxon>
        <taxon>Paenibacillaceae</taxon>
        <taxon>Paenibacillus</taxon>
    </lineage>
</organism>
<evidence type="ECO:0000259" key="9">
    <source>
        <dbReference type="PROSITE" id="PS51012"/>
    </source>
</evidence>
<dbReference type="InterPro" id="IPR013525">
    <property type="entry name" value="ABC2_TM"/>
</dbReference>
<dbReference type="GO" id="GO:0005886">
    <property type="term" value="C:plasma membrane"/>
    <property type="evidence" value="ECO:0007669"/>
    <property type="project" value="UniProtKB-SubCell"/>
</dbReference>
<feature type="transmembrane region" description="Helical" evidence="8">
    <location>
        <begin position="115"/>
        <end position="141"/>
    </location>
</feature>
<evidence type="ECO:0000256" key="1">
    <source>
        <dbReference type="ARBA" id="ARBA00004651"/>
    </source>
</evidence>